<dbReference type="AlphaFoldDB" id="A0A9D2D6W3"/>
<evidence type="ECO:0000256" key="6">
    <source>
        <dbReference type="ARBA" id="ARBA00023136"/>
    </source>
</evidence>
<dbReference type="Pfam" id="PF00528">
    <property type="entry name" value="BPD_transp_1"/>
    <property type="match status" value="1"/>
</dbReference>
<dbReference type="Gene3D" id="1.10.3720.10">
    <property type="entry name" value="MetI-like"/>
    <property type="match status" value="1"/>
</dbReference>
<comment type="caution">
    <text evidence="9">The sequence shown here is derived from an EMBL/GenBank/DDBJ whole genome shotgun (WGS) entry which is preliminary data.</text>
</comment>
<evidence type="ECO:0000256" key="4">
    <source>
        <dbReference type="ARBA" id="ARBA00022692"/>
    </source>
</evidence>
<dbReference type="GO" id="GO:0005886">
    <property type="term" value="C:plasma membrane"/>
    <property type="evidence" value="ECO:0007669"/>
    <property type="project" value="UniProtKB-SubCell"/>
</dbReference>
<dbReference type="PANTHER" id="PTHR43744">
    <property type="entry name" value="ABC TRANSPORTER PERMEASE PROTEIN MG189-RELATED-RELATED"/>
    <property type="match status" value="1"/>
</dbReference>
<evidence type="ECO:0000256" key="3">
    <source>
        <dbReference type="ARBA" id="ARBA00022475"/>
    </source>
</evidence>
<sequence>MTENTTVLATEEEVLPQNAQGEAVPPAQPKMRKKKKVYVFDVVNYTLITLFSLFCLFPVVYVFLLSFSSKADYLNSDFMVIPRHFNFEAYKIIFNQGRVGWAFLISLFVTIVGTLYSMLLSSLGAYAFTKKGVPGLRIIFTFIIITMFFSGGLIPFYLTVRDVVGLNNLASLIIPFGITTFNMIVLRNFFNQVPQELIESCYLDGASDFRVLWQFVIPLSKAGIATVSLFYIVAKWDDWYWPSILLTRRDDLYPLALELRNVLNNSQSEGYGDGGIQVDPTLLFSQGQNAAMIVVSILPILCIYPWLQKYFVKGVMIGSIKS</sequence>
<protein>
    <submittedName>
        <fullName evidence="9">Carbohydrate ABC transporter permease</fullName>
    </submittedName>
</protein>
<organism evidence="9 10">
    <name type="scientific">Candidatus Borkfalkia avicola</name>
    <dbReference type="NCBI Taxonomy" id="2838503"/>
    <lineage>
        <taxon>Bacteria</taxon>
        <taxon>Bacillati</taxon>
        <taxon>Bacillota</taxon>
        <taxon>Clostridia</taxon>
        <taxon>Christensenellales</taxon>
        <taxon>Christensenellaceae</taxon>
        <taxon>Candidatus Borkfalkia</taxon>
    </lineage>
</organism>
<keyword evidence="2 7" id="KW-0813">Transport</keyword>
<proteinExistence type="inferred from homology"/>
<dbReference type="Proteomes" id="UP000824025">
    <property type="component" value="Unassembled WGS sequence"/>
</dbReference>
<dbReference type="InterPro" id="IPR035906">
    <property type="entry name" value="MetI-like_sf"/>
</dbReference>
<feature type="transmembrane region" description="Helical" evidence="7">
    <location>
        <begin position="211"/>
        <end position="233"/>
    </location>
</feature>
<evidence type="ECO:0000256" key="1">
    <source>
        <dbReference type="ARBA" id="ARBA00004651"/>
    </source>
</evidence>
<accession>A0A9D2D6W3</accession>
<dbReference type="GO" id="GO:0055085">
    <property type="term" value="P:transmembrane transport"/>
    <property type="evidence" value="ECO:0007669"/>
    <property type="project" value="InterPro"/>
</dbReference>
<dbReference type="PANTHER" id="PTHR43744:SF9">
    <property type="entry name" value="POLYGALACTURONAN_RHAMNOGALACTURONAN TRANSPORT SYSTEM PERMEASE PROTEIN YTCP"/>
    <property type="match status" value="1"/>
</dbReference>
<keyword evidence="6 7" id="KW-0472">Membrane</keyword>
<feature type="transmembrane region" description="Helical" evidence="7">
    <location>
        <begin position="138"/>
        <end position="158"/>
    </location>
</feature>
<dbReference type="InterPro" id="IPR000515">
    <property type="entry name" value="MetI-like"/>
</dbReference>
<reference evidence="9" key="1">
    <citation type="journal article" date="2021" name="PeerJ">
        <title>Extensive microbial diversity within the chicken gut microbiome revealed by metagenomics and culture.</title>
        <authorList>
            <person name="Gilroy R."/>
            <person name="Ravi A."/>
            <person name="Getino M."/>
            <person name="Pursley I."/>
            <person name="Horton D.L."/>
            <person name="Alikhan N.F."/>
            <person name="Baker D."/>
            <person name="Gharbi K."/>
            <person name="Hall N."/>
            <person name="Watson M."/>
            <person name="Adriaenssens E.M."/>
            <person name="Foster-Nyarko E."/>
            <person name="Jarju S."/>
            <person name="Secka A."/>
            <person name="Antonio M."/>
            <person name="Oren A."/>
            <person name="Chaudhuri R.R."/>
            <person name="La Ragione R."/>
            <person name="Hildebrand F."/>
            <person name="Pallen M.J."/>
        </authorList>
    </citation>
    <scope>NUCLEOTIDE SEQUENCE</scope>
    <source>
        <strain evidence="9">CHK192-19661</strain>
    </source>
</reference>
<keyword evidence="4 7" id="KW-0812">Transmembrane</keyword>
<evidence type="ECO:0000256" key="7">
    <source>
        <dbReference type="RuleBase" id="RU363032"/>
    </source>
</evidence>
<dbReference type="PROSITE" id="PS50928">
    <property type="entry name" value="ABC_TM1"/>
    <property type="match status" value="1"/>
</dbReference>
<evidence type="ECO:0000259" key="8">
    <source>
        <dbReference type="PROSITE" id="PS50928"/>
    </source>
</evidence>
<evidence type="ECO:0000256" key="2">
    <source>
        <dbReference type="ARBA" id="ARBA00022448"/>
    </source>
</evidence>
<evidence type="ECO:0000313" key="10">
    <source>
        <dbReference type="Proteomes" id="UP000824025"/>
    </source>
</evidence>
<comment type="similarity">
    <text evidence="7">Belongs to the binding-protein-dependent transport system permease family.</text>
</comment>
<comment type="subcellular location">
    <subcellularLocation>
        <location evidence="1 7">Cell membrane</location>
        <topology evidence="1 7">Multi-pass membrane protein</topology>
    </subcellularLocation>
</comment>
<evidence type="ECO:0000313" key="9">
    <source>
        <dbReference type="EMBL" id="HIZ09727.1"/>
    </source>
</evidence>
<feature type="transmembrane region" description="Helical" evidence="7">
    <location>
        <begin position="38"/>
        <end position="64"/>
    </location>
</feature>
<feature type="transmembrane region" description="Helical" evidence="7">
    <location>
        <begin position="101"/>
        <end position="126"/>
    </location>
</feature>
<name>A0A9D2D6W3_9FIRM</name>
<feature type="domain" description="ABC transmembrane type-1" evidence="8">
    <location>
        <begin position="103"/>
        <end position="305"/>
    </location>
</feature>
<feature type="transmembrane region" description="Helical" evidence="7">
    <location>
        <begin position="290"/>
        <end position="307"/>
    </location>
</feature>
<dbReference type="SUPFAM" id="SSF161098">
    <property type="entry name" value="MetI-like"/>
    <property type="match status" value="1"/>
</dbReference>
<dbReference type="CDD" id="cd06261">
    <property type="entry name" value="TM_PBP2"/>
    <property type="match status" value="1"/>
</dbReference>
<gene>
    <name evidence="9" type="ORF">H9726_04475</name>
</gene>
<keyword evidence="3" id="KW-1003">Cell membrane</keyword>
<dbReference type="EMBL" id="DXCF01000022">
    <property type="protein sequence ID" value="HIZ09727.1"/>
    <property type="molecule type" value="Genomic_DNA"/>
</dbReference>
<evidence type="ECO:0000256" key="5">
    <source>
        <dbReference type="ARBA" id="ARBA00022989"/>
    </source>
</evidence>
<reference evidence="9" key="2">
    <citation type="submission" date="2021-04" db="EMBL/GenBank/DDBJ databases">
        <authorList>
            <person name="Gilroy R."/>
        </authorList>
    </citation>
    <scope>NUCLEOTIDE SEQUENCE</scope>
    <source>
        <strain evidence="9">CHK192-19661</strain>
    </source>
</reference>
<feature type="transmembrane region" description="Helical" evidence="7">
    <location>
        <begin position="170"/>
        <end position="190"/>
    </location>
</feature>
<keyword evidence="5 7" id="KW-1133">Transmembrane helix</keyword>